<dbReference type="InterPro" id="IPR046903">
    <property type="entry name" value="Mab-21-like_nuc_Trfase"/>
</dbReference>
<dbReference type="Gene3D" id="1.10.1410.40">
    <property type="match status" value="1"/>
</dbReference>
<accession>A0A6P8HAT1</accession>
<dbReference type="GeneID" id="116290637"/>
<sequence>MACFLSQRQINMKHFVRNRVHRRKSDIYQAVTTVCRIMQDVLKHVEALEPRFISSLKQVDGRYAGLQVLSPRHLEVSLFLNQMGVFNFIDDGCPSGCAMLKLSDERKRSMSLWTEFITASGYLSARKMRSRFTSLVSEAIRRGNLQAQVRIISTNSFSTVLSVTDIYTVEIVPAFRCGSIWPQNTCVWPTLGTAWPSQPAIANVKMRGFNLLARDPYPAAKPINTEGDAWVLSFTEAEELLLSGGCRKLCVSMLKALCDKHLNITGDPIEYVHLTNLVLYECEKHPREYEWDEDCLFDRINGVLLQLVSCLQCRKCPHFFLKGVDLFNGKSKTSLDQAAKQVWILARDLTTNPIGFESL</sequence>
<evidence type="ECO:0000256" key="3">
    <source>
        <dbReference type="ARBA" id="ARBA00022840"/>
    </source>
</evidence>
<dbReference type="GO" id="GO:0016779">
    <property type="term" value="F:nucleotidyltransferase activity"/>
    <property type="evidence" value="ECO:0007669"/>
    <property type="project" value="UniProtKB-ARBA"/>
</dbReference>
<comment type="cofactor">
    <cofactor evidence="1">
        <name>Mg(2+)</name>
        <dbReference type="ChEBI" id="CHEBI:18420"/>
    </cofactor>
</comment>
<dbReference type="InterPro" id="IPR024810">
    <property type="entry name" value="MAB21L/cGLR"/>
</dbReference>
<keyword evidence="3" id="KW-0547">Nucleotide-binding</keyword>
<dbReference type="PANTHER" id="PTHR10656:SF70">
    <property type="entry name" value="PROTEIN MAB-21-RELATED"/>
    <property type="match status" value="1"/>
</dbReference>
<proteinExistence type="inferred from homology"/>
<dbReference type="InterPro" id="IPR046906">
    <property type="entry name" value="Mab-21_HhH/H2TH-like"/>
</dbReference>
<dbReference type="OrthoDB" id="5961151at2759"/>
<dbReference type="Pfam" id="PF20266">
    <property type="entry name" value="Mab-21_C"/>
    <property type="match status" value="1"/>
</dbReference>
<evidence type="ECO:0000259" key="5">
    <source>
        <dbReference type="Pfam" id="PF20266"/>
    </source>
</evidence>
<keyword evidence="3" id="KW-0067">ATP-binding</keyword>
<dbReference type="FunCoup" id="A0A6P8HAT1">
    <property type="interactions" value="432"/>
</dbReference>
<dbReference type="SMART" id="SM01265">
    <property type="entry name" value="Mab-21"/>
    <property type="match status" value="1"/>
</dbReference>
<dbReference type="KEGG" id="aten:116290637"/>
<dbReference type="Pfam" id="PF03281">
    <property type="entry name" value="Mab-21"/>
    <property type="match status" value="1"/>
</dbReference>
<name>A0A6P8HAT1_ACTTE</name>
<protein>
    <submittedName>
        <fullName evidence="7">Protein mab-21-like 2</fullName>
    </submittedName>
</protein>
<feature type="domain" description="Mab-21-like nucleotidyltransferase" evidence="4">
    <location>
        <begin position="63"/>
        <end position="244"/>
    </location>
</feature>
<evidence type="ECO:0000313" key="6">
    <source>
        <dbReference type="Proteomes" id="UP000515163"/>
    </source>
</evidence>
<dbReference type="RefSeq" id="XP_031553579.1">
    <property type="nucleotide sequence ID" value="XM_031697719.1"/>
</dbReference>
<evidence type="ECO:0000256" key="1">
    <source>
        <dbReference type="ARBA" id="ARBA00001946"/>
    </source>
</evidence>
<organism evidence="6 7">
    <name type="scientific">Actinia tenebrosa</name>
    <name type="common">Australian red waratah sea anemone</name>
    <dbReference type="NCBI Taxonomy" id="6105"/>
    <lineage>
        <taxon>Eukaryota</taxon>
        <taxon>Metazoa</taxon>
        <taxon>Cnidaria</taxon>
        <taxon>Anthozoa</taxon>
        <taxon>Hexacorallia</taxon>
        <taxon>Actiniaria</taxon>
        <taxon>Actiniidae</taxon>
        <taxon>Actinia</taxon>
    </lineage>
</organism>
<dbReference type="AlphaFoldDB" id="A0A6P8HAT1"/>
<feature type="domain" description="Mab-21-like HhH/H2TH-like" evidence="5">
    <location>
        <begin position="246"/>
        <end position="343"/>
    </location>
</feature>
<comment type="similarity">
    <text evidence="2">Belongs to the mab-21 family.</text>
</comment>
<gene>
    <name evidence="7" type="primary">LOC116290637</name>
</gene>
<dbReference type="GO" id="GO:0005524">
    <property type="term" value="F:ATP binding"/>
    <property type="evidence" value="ECO:0007669"/>
    <property type="project" value="UniProtKB-KW"/>
</dbReference>
<evidence type="ECO:0000313" key="7">
    <source>
        <dbReference type="RefSeq" id="XP_031553579.1"/>
    </source>
</evidence>
<dbReference type="PANTHER" id="PTHR10656">
    <property type="entry name" value="CELL FATE DETERMINING PROTEIN MAB21-RELATED"/>
    <property type="match status" value="1"/>
</dbReference>
<dbReference type="Proteomes" id="UP000515163">
    <property type="component" value="Unplaced"/>
</dbReference>
<dbReference type="InParanoid" id="A0A6P8HAT1"/>
<keyword evidence="6" id="KW-1185">Reference proteome</keyword>
<evidence type="ECO:0000256" key="2">
    <source>
        <dbReference type="ARBA" id="ARBA00008307"/>
    </source>
</evidence>
<dbReference type="Gene3D" id="3.30.460.90">
    <property type="match status" value="1"/>
</dbReference>
<reference evidence="7" key="1">
    <citation type="submission" date="2025-08" db="UniProtKB">
        <authorList>
            <consortium name="RefSeq"/>
        </authorList>
    </citation>
    <scope>IDENTIFICATION</scope>
    <source>
        <tissue evidence="7">Tentacle</tissue>
    </source>
</reference>
<evidence type="ECO:0000259" key="4">
    <source>
        <dbReference type="Pfam" id="PF03281"/>
    </source>
</evidence>